<evidence type="ECO:0000256" key="3">
    <source>
        <dbReference type="ARBA" id="ARBA00022853"/>
    </source>
</evidence>
<feature type="compositionally biased region" description="Basic residues" evidence="7">
    <location>
        <begin position="240"/>
        <end position="252"/>
    </location>
</feature>
<comment type="caution">
    <text evidence="8">The sequence shown here is derived from an EMBL/GenBank/DDBJ whole genome shotgun (WGS) entry which is preliminary data.</text>
</comment>
<dbReference type="InterPro" id="IPR012423">
    <property type="entry name" value="Eaf7/MRGBP"/>
</dbReference>
<dbReference type="Pfam" id="PF07904">
    <property type="entry name" value="Eaf7"/>
    <property type="match status" value="1"/>
</dbReference>
<dbReference type="Proteomes" id="UP000717328">
    <property type="component" value="Unassembled WGS sequence"/>
</dbReference>
<keyword evidence="6" id="KW-0539">Nucleus</keyword>
<keyword evidence="5" id="KW-0804">Transcription</keyword>
<keyword evidence="9" id="KW-1185">Reference proteome</keyword>
<accession>A0A9P7GKF0</accession>
<evidence type="ECO:0000256" key="6">
    <source>
        <dbReference type="ARBA" id="ARBA00023242"/>
    </source>
</evidence>
<dbReference type="GO" id="GO:0005634">
    <property type="term" value="C:nucleus"/>
    <property type="evidence" value="ECO:0007669"/>
    <property type="project" value="UniProtKB-SubCell"/>
</dbReference>
<reference evidence="8" key="2">
    <citation type="submission" date="2021-10" db="EMBL/GenBank/DDBJ databases">
        <title>Phylogenomics reveals ancestral predisposition of the termite-cultivated fungus Termitomyces towards a domesticated lifestyle.</title>
        <authorList>
            <person name="Auxier B."/>
            <person name="Grum-Grzhimaylo A."/>
            <person name="Cardenas M.E."/>
            <person name="Lodge J.D."/>
            <person name="Laessoe T."/>
            <person name="Pedersen O."/>
            <person name="Smith M.E."/>
            <person name="Kuyper T.W."/>
            <person name="Franco-Molano E.A."/>
            <person name="Baroni T.J."/>
            <person name="Aanen D.K."/>
        </authorList>
    </citation>
    <scope>NUCLEOTIDE SEQUENCE</scope>
    <source>
        <strain evidence="8">D49</strain>
    </source>
</reference>
<keyword evidence="4" id="KW-0805">Transcription regulation</keyword>
<dbReference type="GO" id="GO:0006325">
    <property type="term" value="P:chromatin organization"/>
    <property type="evidence" value="ECO:0007669"/>
    <property type="project" value="UniProtKB-KW"/>
</dbReference>
<dbReference type="GO" id="GO:0035267">
    <property type="term" value="C:NuA4 histone acetyltransferase complex"/>
    <property type="evidence" value="ECO:0007669"/>
    <property type="project" value="TreeGrafter"/>
</dbReference>
<organism evidence="8 9">
    <name type="scientific">Sphagnurus paluster</name>
    <dbReference type="NCBI Taxonomy" id="117069"/>
    <lineage>
        <taxon>Eukaryota</taxon>
        <taxon>Fungi</taxon>
        <taxon>Dikarya</taxon>
        <taxon>Basidiomycota</taxon>
        <taxon>Agaricomycotina</taxon>
        <taxon>Agaricomycetes</taxon>
        <taxon>Agaricomycetidae</taxon>
        <taxon>Agaricales</taxon>
        <taxon>Tricholomatineae</taxon>
        <taxon>Lyophyllaceae</taxon>
        <taxon>Sphagnurus</taxon>
    </lineage>
</organism>
<keyword evidence="3" id="KW-0156">Chromatin regulator</keyword>
<dbReference type="AlphaFoldDB" id="A0A9P7GKF0"/>
<evidence type="ECO:0000313" key="8">
    <source>
        <dbReference type="EMBL" id="KAG5651651.1"/>
    </source>
</evidence>
<evidence type="ECO:0000256" key="2">
    <source>
        <dbReference type="ARBA" id="ARBA00007117"/>
    </source>
</evidence>
<evidence type="ECO:0000256" key="7">
    <source>
        <dbReference type="SAM" id="MobiDB-lite"/>
    </source>
</evidence>
<reference evidence="8" key="1">
    <citation type="submission" date="2021-02" db="EMBL/GenBank/DDBJ databases">
        <authorList>
            <person name="Nieuwenhuis M."/>
            <person name="Van De Peppel L.J.J."/>
        </authorList>
    </citation>
    <scope>NUCLEOTIDE SEQUENCE</scope>
    <source>
        <strain evidence="8">D49</strain>
    </source>
</reference>
<dbReference type="OrthoDB" id="5595141at2759"/>
<feature type="region of interest" description="Disordered" evidence="7">
    <location>
        <begin position="143"/>
        <end position="273"/>
    </location>
</feature>
<feature type="compositionally biased region" description="Pro residues" evidence="7">
    <location>
        <begin position="150"/>
        <end position="161"/>
    </location>
</feature>
<name>A0A9P7GKF0_9AGAR</name>
<evidence type="ECO:0000256" key="1">
    <source>
        <dbReference type="ARBA" id="ARBA00004123"/>
    </source>
</evidence>
<protein>
    <submittedName>
        <fullName evidence="8">Uncharacterized protein</fullName>
    </submittedName>
</protein>
<dbReference type="EMBL" id="JABCKI010000215">
    <property type="protein sequence ID" value="KAG5651651.1"/>
    <property type="molecule type" value="Genomic_DNA"/>
</dbReference>
<dbReference type="PANTHER" id="PTHR13581">
    <property type="entry name" value="MRG-BINDING PROTEIN"/>
    <property type="match status" value="1"/>
</dbReference>
<evidence type="ECO:0000256" key="4">
    <source>
        <dbReference type="ARBA" id="ARBA00023015"/>
    </source>
</evidence>
<comment type="similarity">
    <text evidence="2">Belongs to the EAF7 family.</text>
</comment>
<gene>
    <name evidence="8" type="ORF">H0H81_007931</name>
</gene>
<sequence length="273" mass="29604">MAIIGSSRRLTLRVAMTVEKGDTDGFLESVEGEISFFRSMMRARPVGIHRHFHVLDIQNAMFKDTGRLVHIDDIWTKLRSCYDMDALEAIDLEAEGYQSPKGTKFTPISIRSPSPSQNLTAHPFFREEYALPYDEWFEGAISERRARSTPSPPSSPEPSPVSKPRGGKKRSRTKLSMAGLVGGDSDSSALTQESGDEGGAESPRGASVVTATDPGTDLVEDEDAEMREPSIAPSTSPKPTRGRGKATKKATGRGRGGGAGSTTIGRPPKKRKR</sequence>
<comment type="subcellular location">
    <subcellularLocation>
        <location evidence="1">Nucleus</location>
    </subcellularLocation>
</comment>
<evidence type="ECO:0000313" key="9">
    <source>
        <dbReference type="Proteomes" id="UP000717328"/>
    </source>
</evidence>
<proteinExistence type="inferred from homology"/>
<evidence type="ECO:0000256" key="5">
    <source>
        <dbReference type="ARBA" id="ARBA00023163"/>
    </source>
</evidence>
<dbReference type="GO" id="GO:0006357">
    <property type="term" value="P:regulation of transcription by RNA polymerase II"/>
    <property type="evidence" value="ECO:0007669"/>
    <property type="project" value="TreeGrafter"/>
</dbReference>
<dbReference type="PANTHER" id="PTHR13581:SF5">
    <property type="entry name" value="MRG_MORF4L-BINDING PROTEIN"/>
    <property type="match status" value="1"/>
</dbReference>